<dbReference type="EMBL" id="EQ998935">
    <property type="protein sequence ID" value="EEF21862.1"/>
    <property type="molecule type" value="Genomic_DNA"/>
</dbReference>
<dbReference type="InParanoid" id="B9TQK2"/>
<reference evidence="3" key="1">
    <citation type="journal article" date="2010" name="Nat. Biotechnol.">
        <title>Draft genome sequence of the oilseed species Ricinus communis.</title>
        <authorList>
            <person name="Chan A.P."/>
            <person name="Crabtree J."/>
            <person name="Zhao Q."/>
            <person name="Lorenzi H."/>
            <person name="Orvis J."/>
            <person name="Puiu D."/>
            <person name="Melake-Berhan A."/>
            <person name="Jones K.M."/>
            <person name="Redman J."/>
            <person name="Chen G."/>
            <person name="Cahoon E.B."/>
            <person name="Gedil M."/>
            <person name="Stanke M."/>
            <person name="Haas B.J."/>
            <person name="Wortman J.R."/>
            <person name="Fraser-Liggett C.M."/>
            <person name="Ravel J."/>
            <person name="Rabinowicz P.D."/>
        </authorList>
    </citation>
    <scope>NUCLEOTIDE SEQUENCE [LARGE SCALE GENOMIC DNA]</scope>
    <source>
        <strain evidence="3">cv. Hale</strain>
    </source>
</reference>
<dbReference type="AlphaFoldDB" id="B9TQK2"/>
<feature type="region of interest" description="Disordered" evidence="1">
    <location>
        <begin position="1"/>
        <end position="22"/>
    </location>
</feature>
<dbReference type="Proteomes" id="UP000008311">
    <property type="component" value="Unassembled WGS sequence"/>
</dbReference>
<feature type="compositionally biased region" description="Low complexity" evidence="1">
    <location>
        <begin position="1"/>
        <end position="21"/>
    </location>
</feature>
<protein>
    <submittedName>
        <fullName evidence="2">Uncharacterized protein</fullName>
    </submittedName>
</protein>
<organism evidence="2 3">
    <name type="scientific">Ricinus communis</name>
    <name type="common">Castor bean</name>
    <dbReference type="NCBI Taxonomy" id="3988"/>
    <lineage>
        <taxon>Eukaryota</taxon>
        <taxon>Viridiplantae</taxon>
        <taxon>Streptophyta</taxon>
        <taxon>Embryophyta</taxon>
        <taxon>Tracheophyta</taxon>
        <taxon>Spermatophyta</taxon>
        <taxon>Magnoliopsida</taxon>
        <taxon>eudicotyledons</taxon>
        <taxon>Gunneridae</taxon>
        <taxon>Pentapetalae</taxon>
        <taxon>rosids</taxon>
        <taxon>fabids</taxon>
        <taxon>Malpighiales</taxon>
        <taxon>Euphorbiaceae</taxon>
        <taxon>Acalyphoideae</taxon>
        <taxon>Acalypheae</taxon>
        <taxon>Ricinus</taxon>
    </lineage>
</organism>
<gene>
    <name evidence="2" type="ORF">RCOM_2083350</name>
</gene>
<name>B9TQK2_RICCO</name>
<evidence type="ECO:0000313" key="3">
    <source>
        <dbReference type="Proteomes" id="UP000008311"/>
    </source>
</evidence>
<sequence>SASRAASASAGATASTPRSSGRACCRNAAWSCCLNCHSRSSWTACSAVGMVTSPAAAGRARRARGCAWTGAGRARTGGGAGGICCCNCASARLAAAMPASLARWYQRSTSGRLWRAISNGMWPPIRRHASSRSCRAARASQCSAVGTLSGRLAPPNRYSLPSASWQSASPARAPLIIPNSSRLAIVSVWCDLSKRDAPLCGLWRRL</sequence>
<accession>B9TQK2</accession>
<keyword evidence="3" id="KW-1185">Reference proteome</keyword>
<evidence type="ECO:0000313" key="2">
    <source>
        <dbReference type="EMBL" id="EEF21862.1"/>
    </source>
</evidence>
<proteinExistence type="predicted"/>
<feature type="non-terminal residue" evidence="2">
    <location>
        <position position="1"/>
    </location>
</feature>
<evidence type="ECO:0000256" key="1">
    <source>
        <dbReference type="SAM" id="MobiDB-lite"/>
    </source>
</evidence>